<sequence length="286" mass="29765">MSAAPLAAPILVIQNDESDPVGRLGTWLTDAGAELDVRSGPAGAEFPDDLSEHSALVVLGGAANAYDDDGAPWLPQVRRLLTGAVASDKPVLGVCLGGQLLAVAAGGRVERAASAEYGAQLVAKRQAAAGDPLFKELPITPDVLQWHVDEISRLPNGAVLLASSPGSEVQAFRVGRLAWGLQFHIETTPEMVATWAEEDAEVMADYDVARILERSATAHPDIEEAWRPVAAAFVDVARDPQAAAGPRTLPMAGPPASTAAPITDPAEIRAALAAELNASRQPHGAH</sequence>
<dbReference type="Gene3D" id="3.40.50.880">
    <property type="match status" value="1"/>
</dbReference>
<reference evidence="2" key="2">
    <citation type="submission" date="2022-05" db="EMBL/GenBank/DDBJ databases">
        <authorList>
            <person name="Kim J.-S."/>
            <person name="Lee K."/>
            <person name="Suh M."/>
            <person name="Eom M."/>
            <person name="Kim J.-S."/>
            <person name="Kim D.-S."/>
            <person name="Ko S.-H."/>
            <person name="Shin Y."/>
            <person name="Lee J.-S."/>
        </authorList>
    </citation>
    <scope>NUCLEOTIDE SEQUENCE</scope>
    <source>
        <strain evidence="2">N237</strain>
    </source>
</reference>
<dbReference type="EMBL" id="CP097332">
    <property type="protein sequence ID" value="UQX87289.1"/>
    <property type="molecule type" value="Genomic_DNA"/>
</dbReference>
<dbReference type="Pfam" id="PF00117">
    <property type="entry name" value="GATase"/>
    <property type="match status" value="1"/>
</dbReference>
<dbReference type="PROSITE" id="PS51273">
    <property type="entry name" value="GATASE_TYPE_1"/>
    <property type="match status" value="1"/>
</dbReference>
<evidence type="ECO:0000313" key="3">
    <source>
        <dbReference type="Proteomes" id="UP001056336"/>
    </source>
</evidence>
<keyword evidence="3" id="KW-1185">Reference proteome</keyword>
<evidence type="ECO:0000313" key="2">
    <source>
        <dbReference type="EMBL" id="UQX87289.1"/>
    </source>
</evidence>
<feature type="domain" description="Glutamine amidotransferase" evidence="1">
    <location>
        <begin position="50"/>
        <end position="190"/>
    </location>
</feature>
<dbReference type="CDD" id="cd01741">
    <property type="entry name" value="GATase1_1"/>
    <property type="match status" value="1"/>
</dbReference>
<dbReference type="InterPro" id="IPR044992">
    <property type="entry name" value="ChyE-like"/>
</dbReference>
<protein>
    <submittedName>
        <fullName evidence="2">Gamma-glutamyl-gamma-aminobutyrate hydrolase family protein</fullName>
    </submittedName>
</protein>
<dbReference type="RefSeq" id="WP_249769780.1">
    <property type="nucleotide sequence ID" value="NZ_CP097332.1"/>
</dbReference>
<dbReference type="InterPro" id="IPR017926">
    <property type="entry name" value="GATASE"/>
</dbReference>
<evidence type="ECO:0000259" key="1">
    <source>
        <dbReference type="Pfam" id="PF00117"/>
    </source>
</evidence>
<dbReference type="GO" id="GO:0016787">
    <property type="term" value="F:hydrolase activity"/>
    <property type="evidence" value="ECO:0007669"/>
    <property type="project" value="UniProtKB-KW"/>
</dbReference>
<dbReference type="PANTHER" id="PTHR42695:SF5">
    <property type="entry name" value="GLUTAMINE AMIDOTRANSFERASE YLR126C-RELATED"/>
    <property type="match status" value="1"/>
</dbReference>
<dbReference type="SUPFAM" id="SSF52317">
    <property type="entry name" value="Class I glutamine amidotransferase-like"/>
    <property type="match status" value="1"/>
</dbReference>
<proteinExistence type="predicted"/>
<reference evidence="2" key="1">
    <citation type="journal article" date="2018" name="Int. J. Syst. Evol. Microbiol.">
        <title>Jatrophihabitans telluris sp. nov., isolated from sediment soil of lava forest wetlands and the emended description of the genus Jatrophihabitans.</title>
        <authorList>
            <person name="Lee K.C."/>
            <person name="Suh M.K."/>
            <person name="Eom M.K."/>
            <person name="Kim K.K."/>
            <person name="Kim J.S."/>
            <person name="Kim D.S."/>
            <person name="Ko S.H."/>
            <person name="Shin Y.K."/>
            <person name="Lee J.S."/>
        </authorList>
    </citation>
    <scope>NUCLEOTIDE SEQUENCE</scope>
    <source>
        <strain evidence="2">N237</strain>
    </source>
</reference>
<name>A0ABY4QUI6_9ACTN</name>
<accession>A0ABY4QUI6</accession>
<dbReference type="Proteomes" id="UP001056336">
    <property type="component" value="Chromosome"/>
</dbReference>
<dbReference type="PANTHER" id="PTHR42695">
    <property type="entry name" value="GLUTAMINE AMIDOTRANSFERASE YLR126C-RELATED"/>
    <property type="match status" value="1"/>
</dbReference>
<organism evidence="2 3">
    <name type="scientific">Jatrophihabitans telluris</name>
    <dbReference type="NCBI Taxonomy" id="2038343"/>
    <lineage>
        <taxon>Bacteria</taxon>
        <taxon>Bacillati</taxon>
        <taxon>Actinomycetota</taxon>
        <taxon>Actinomycetes</taxon>
        <taxon>Jatrophihabitantales</taxon>
        <taxon>Jatrophihabitantaceae</taxon>
        <taxon>Jatrophihabitans</taxon>
    </lineage>
</organism>
<keyword evidence="2" id="KW-0378">Hydrolase</keyword>
<dbReference type="InterPro" id="IPR029062">
    <property type="entry name" value="Class_I_gatase-like"/>
</dbReference>
<gene>
    <name evidence="2" type="ORF">M6D93_13380</name>
</gene>